<feature type="compositionally biased region" description="Polar residues" evidence="1">
    <location>
        <begin position="42"/>
        <end position="53"/>
    </location>
</feature>
<organism evidence="2 3">
    <name type="scientific">Hermetia illucens</name>
    <name type="common">Black soldier fly</name>
    <dbReference type="NCBI Taxonomy" id="343691"/>
    <lineage>
        <taxon>Eukaryota</taxon>
        <taxon>Metazoa</taxon>
        <taxon>Ecdysozoa</taxon>
        <taxon>Arthropoda</taxon>
        <taxon>Hexapoda</taxon>
        <taxon>Insecta</taxon>
        <taxon>Pterygota</taxon>
        <taxon>Neoptera</taxon>
        <taxon>Endopterygota</taxon>
        <taxon>Diptera</taxon>
        <taxon>Brachycera</taxon>
        <taxon>Stratiomyomorpha</taxon>
        <taxon>Stratiomyidae</taxon>
        <taxon>Hermetiinae</taxon>
        <taxon>Hermetia</taxon>
    </lineage>
</organism>
<dbReference type="OMA" id="EENPHYF"/>
<dbReference type="Proteomes" id="UP000594454">
    <property type="component" value="Chromosome 4"/>
</dbReference>
<feature type="compositionally biased region" description="Basic and acidic residues" evidence="1">
    <location>
        <begin position="1"/>
        <end position="14"/>
    </location>
</feature>
<keyword evidence="3" id="KW-1185">Reference proteome</keyword>
<gene>
    <name evidence="2" type="ORF">HERILL_LOCUS10924</name>
</gene>
<feature type="region of interest" description="Disordered" evidence="1">
    <location>
        <begin position="1"/>
        <end position="22"/>
    </location>
</feature>
<name>A0A7R8UXB0_HERIL</name>
<reference evidence="2 3" key="1">
    <citation type="submission" date="2020-11" db="EMBL/GenBank/DDBJ databases">
        <authorList>
            <person name="Wallbank WR R."/>
            <person name="Pardo Diaz C."/>
            <person name="Kozak K."/>
            <person name="Martin S."/>
            <person name="Jiggins C."/>
            <person name="Moest M."/>
            <person name="Warren A I."/>
            <person name="Generalovic N T."/>
            <person name="Byers J.R.P. K."/>
            <person name="Montejo-Kovacevich G."/>
            <person name="Yen C E."/>
        </authorList>
    </citation>
    <scope>NUCLEOTIDE SEQUENCE [LARGE SCALE GENOMIC DNA]</scope>
</reference>
<evidence type="ECO:0000313" key="3">
    <source>
        <dbReference type="Proteomes" id="UP000594454"/>
    </source>
</evidence>
<protein>
    <submittedName>
        <fullName evidence="2">Uncharacterized protein</fullName>
    </submittedName>
</protein>
<accession>A0A7R8UXB0</accession>
<evidence type="ECO:0000313" key="2">
    <source>
        <dbReference type="EMBL" id="CAD7088281.1"/>
    </source>
</evidence>
<evidence type="ECO:0000256" key="1">
    <source>
        <dbReference type="SAM" id="MobiDB-lite"/>
    </source>
</evidence>
<dbReference type="AlphaFoldDB" id="A0A7R8UXB0"/>
<sequence length="127" mass="14249">MTATTETRKRSREDDSCDSMPLSKRINNLHINNGIQDFAANGNSLAHGSNTHHPMQHMNGGGAGHGAHPALRGENCFASQIAEANPQEPLPPGYSPELTQHENPYYYNKNKLLYELHLERMRRTHHP</sequence>
<feature type="region of interest" description="Disordered" evidence="1">
    <location>
        <begin position="42"/>
        <end position="71"/>
    </location>
</feature>
<dbReference type="InParanoid" id="A0A7R8UXB0"/>
<proteinExistence type="predicted"/>
<dbReference type="EMBL" id="LR899012">
    <property type="protein sequence ID" value="CAD7088281.1"/>
    <property type="molecule type" value="Genomic_DNA"/>
</dbReference>